<organism evidence="1 2">
    <name type="scientific">Nitrosospira multiformis</name>
    <dbReference type="NCBI Taxonomy" id="1231"/>
    <lineage>
        <taxon>Bacteria</taxon>
        <taxon>Pseudomonadati</taxon>
        <taxon>Pseudomonadota</taxon>
        <taxon>Betaproteobacteria</taxon>
        <taxon>Nitrosomonadales</taxon>
        <taxon>Nitrosomonadaceae</taxon>
        <taxon>Nitrosospira</taxon>
    </lineage>
</organism>
<protein>
    <submittedName>
        <fullName evidence="1">Uncharacterized protein</fullName>
    </submittedName>
</protein>
<sequence>MEIIDNINHLLGNNLKQTFKPGSKLKTTLRFGPHSLHSRVQASSARLVEPMAGSHDLLPIISYMVQ</sequence>
<gene>
    <name evidence="1" type="ORF">SAMN05216402_3102</name>
</gene>
<comment type="caution">
    <text evidence="1">The sequence shown here is derived from an EMBL/GenBank/DDBJ whole genome shotgun (WGS) entry which is preliminary data.</text>
</comment>
<name>A0ABY0TKP2_9PROT</name>
<accession>A0ABY0TKP2</accession>
<dbReference type="Proteomes" id="UP000183471">
    <property type="component" value="Unassembled WGS sequence"/>
</dbReference>
<keyword evidence="2" id="KW-1185">Reference proteome</keyword>
<evidence type="ECO:0000313" key="1">
    <source>
        <dbReference type="EMBL" id="SDQ98165.1"/>
    </source>
</evidence>
<proteinExistence type="predicted"/>
<reference evidence="1 2" key="1">
    <citation type="submission" date="2016-10" db="EMBL/GenBank/DDBJ databases">
        <authorList>
            <person name="Varghese N."/>
            <person name="Submissions S."/>
        </authorList>
    </citation>
    <scope>NUCLEOTIDE SEQUENCE [LARGE SCALE GENOMIC DNA]</scope>
    <source>
        <strain evidence="1 2">Nl1</strain>
    </source>
</reference>
<evidence type="ECO:0000313" key="2">
    <source>
        <dbReference type="Proteomes" id="UP000183471"/>
    </source>
</evidence>
<dbReference type="EMBL" id="FNKY01000001">
    <property type="protein sequence ID" value="SDQ98165.1"/>
    <property type="molecule type" value="Genomic_DNA"/>
</dbReference>